<name>A0ABV3U074_9GAMM</name>
<dbReference type="EC" id="1.-.-.-" evidence="3"/>
<evidence type="ECO:0000256" key="2">
    <source>
        <dbReference type="ARBA" id="ARBA00023002"/>
    </source>
</evidence>
<dbReference type="PIRSF" id="PIRSF000126">
    <property type="entry name" value="11-beta-HSD1"/>
    <property type="match status" value="1"/>
</dbReference>
<comment type="caution">
    <text evidence="3">The sequence shown here is derived from an EMBL/GenBank/DDBJ whole genome shotgun (WGS) entry which is preliminary data.</text>
</comment>
<evidence type="ECO:0000313" key="3">
    <source>
        <dbReference type="EMBL" id="MEX1667283.1"/>
    </source>
</evidence>
<protein>
    <submittedName>
        <fullName evidence="3">SDR family NAD(P)-dependent oxidoreductase</fullName>
        <ecNumber evidence="3">1.-.-.-</ecNumber>
    </submittedName>
</protein>
<dbReference type="InterPro" id="IPR002347">
    <property type="entry name" value="SDR_fam"/>
</dbReference>
<comment type="similarity">
    <text evidence="1">Belongs to the short-chain dehydrogenases/reductases (SDR) family.</text>
</comment>
<dbReference type="Pfam" id="PF00106">
    <property type="entry name" value="adh_short"/>
    <property type="match status" value="1"/>
</dbReference>
<dbReference type="PANTHER" id="PTHR43899:SF13">
    <property type="entry name" value="RH59310P"/>
    <property type="match status" value="1"/>
</dbReference>
<keyword evidence="4" id="KW-1185">Reference proteome</keyword>
<organism evidence="3 4">
    <name type="scientific">Zhongshania guokunii</name>
    <dbReference type="NCBI Taxonomy" id="641783"/>
    <lineage>
        <taxon>Bacteria</taxon>
        <taxon>Pseudomonadati</taxon>
        <taxon>Pseudomonadota</taxon>
        <taxon>Gammaproteobacteria</taxon>
        <taxon>Cellvibrionales</taxon>
        <taxon>Spongiibacteraceae</taxon>
        <taxon>Zhongshania</taxon>
    </lineage>
</organism>
<dbReference type="PANTHER" id="PTHR43899">
    <property type="entry name" value="RH59310P"/>
    <property type="match status" value="1"/>
</dbReference>
<dbReference type="GO" id="GO:0016491">
    <property type="term" value="F:oxidoreductase activity"/>
    <property type="evidence" value="ECO:0007669"/>
    <property type="project" value="UniProtKB-KW"/>
</dbReference>
<dbReference type="InterPro" id="IPR051019">
    <property type="entry name" value="VLCFA-Steroid_DH"/>
</dbReference>
<dbReference type="Proteomes" id="UP001557485">
    <property type="component" value="Unassembled WGS sequence"/>
</dbReference>
<sequence length="276" mass="29652">MEQYTNDQAFLEKYGPWALIVGASHGTGAACAHQLAAKGLNCVLVARNAAALGTLAEELSTQHGVSSKVIAADLSLDNSVASICSELEGIDIGLMVYNAGAPAYASTFLKAPLKTWQDLLALGASSLMEISHYVGQKLLARGRGGILLMGSHAALGGNKKYAMYTASKGFMLNFGESLWMELRDKNIDVLNFLIMVVDTPTLRKQMAESKIDGWDQETIPGVYKPEDVVTVALRELPNGPTFIHPADEEDKAGLGAARRTDLIERWAHTAPYVGED</sequence>
<gene>
    <name evidence="3" type="ORF">AB4876_00090</name>
</gene>
<reference evidence="3 4" key="1">
    <citation type="journal article" date="2011" name="Int. J. Syst. Evol. Microbiol.">
        <title>Zhongshania antarctica gen. nov., sp. nov. and Zhongshania guokunii sp. nov., gammaproteobacteria respectively isolated from coastal attached (fast) ice and surface seawater of the Antarctic.</title>
        <authorList>
            <person name="Li H.J."/>
            <person name="Zhang X.Y."/>
            <person name="Chen C.X."/>
            <person name="Zhang Y.J."/>
            <person name="Gao Z.M."/>
            <person name="Yu Y."/>
            <person name="Chen X.L."/>
            <person name="Chen B."/>
            <person name="Zhang Y.Z."/>
        </authorList>
    </citation>
    <scope>NUCLEOTIDE SEQUENCE [LARGE SCALE GENOMIC DNA]</scope>
    <source>
        <strain evidence="3 4">ZS6-22T</strain>
    </source>
</reference>
<dbReference type="PRINTS" id="PR00081">
    <property type="entry name" value="GDHRDH"/>
</dbReference>
<evidence type="ECO:0000256" key="1">
    <source>
        <dbReference type="ARBA" id="ARBA00006484"/>
    </source>
</evidence>
<dbReference type="Gene3D" id="3.40.50.720">
    <property type="entry name" value="NAD(P)-binding Rossmann-like Domain"/>
    <property type="match status" value="1"/>
</dbReference>
<dbReference type="EMBL" id="JBFRYA010000001">
    <property type="protein sequence ID" value="MEX1667283.1"/>
    <property type="molecule type" value="Genomic_DNA"/>
</dbReference>
<proteinExistence type="inferred from homology"/>
<evidence type="ECO:0000313" key="4">
    <source>
        <dbReference type="Proteomes" id="UP001557485"/>
    </source>
</evidence>
<dbReference type="SUPFAM" id="SSF51735">
    <property type="entry name" value="NAD(P)-binding Rossmann-fold domains"/>
    <property type="match status" value="1"/>
</dbReference>
<accession>A0ABV3U074</accession>
<dbReference type="RefSeq" id="WP_368379621.1">
    <property type="nucleotide sequence ID" value="NZ_JBFRYA010000001.1"/>
</dbReference>
<keyword evidence="2 3" id="KW-0560">Oxidoreductase</keyword>
<dbReference type="InterPro" id="IPR036291">
    <property type="entry name" value="NAD(P)-bd_dom_sf"/>
</dbReference>